<dbReference type="RefSeq" id="WP_102995435.1">
    <property type="nucleotide sequence ID" value="NZ_CP025938.1"/>
</dbReference>
<dbReference type="Proteomes" id="UP000236592">
    <property type="component" value="Chromosome"/>
</dbReference>
<organism evidence="1 2">
    <name type="scientific">Pseudotamlana carrageenivorans</name>
    <dbReference type="NCBI Taxonomy" id="2069432"/>
    <lineage>
        <taxon>Bacteria</taxon>
        <taxon>Pseudomonadati</taxon>
        <taxon>Bacteroidota</taxon>
        <taxon>Flavobacteriia</taxon>
        <taxon>Flavobacteriales</taxon>
        <taxon>Flavobacteriaceae</taxon>
        <taxon>Pseudotamlana</taxon>
    </lineage>
</organism>
<reference evidence="2" key="1">
    <citation type="submission" date="2018-01" db="EMBL/GenBank/DDBJ databases">
        <title>Complete genome of Tamlana sp. UJ94.</title>
        <authorList>
            <person name="Jung J."/>
            <person name="Chung D."/>
            <person name="Bae S.S."/>
            <person name="Baek K."/>
        </authorList>
    </citation>
    <scope>NUCLEOTIDE SEQUENCE [LARGE SCALE GENOMIC DNA]</scope>
    <source>
        <strain evidence="2">UJ94</strain>
    </source>
</reference>
<accession>A0A2I7SHN0</accession>
<dbReference type="OrthoDB" id="1652165at2"/>
<protein>
    <submittedName>
        <fullName evidence="1">Uncharacterized protein</fullName>
    </submittedName>
</protein>
<proteinExistence type="predicted"/>
<name>A0A2I7SHN0_9FLAO</name>
<evidence type="ECO:0000313" key="1">
    <source>
        <dbReference type="EMBL" id="AUS05398.1"/>
    </source>
</evidence>
<dbReference type="EMBL" id="CP025938">
    <property type="protein sequence ID" value="AUS05398.1"/>
    <property type="molecule type" value="Genomic_DNA"/>
</dbReference>
<sequence length="813" mass="88856">MKTPTLLQLCLFITTLGFSQTNLTEGDIAITGFNSEDPDQFSFVILTDITNGTSINFTDKGWVSAGGFPLNSDGKPKTEGIVIWTATSDLPCGTEIIVSETATDSGIYTATVGEAKEEPSDLGFALASNNSDQIIAFQGTNVAPTMLFAIHFGSDTGWTDAKDSSNTNDPNNSEVPAGLTDGVNAVYLGNLNNAYYNCSANQDQTLILESVVNPLNWVGKKTVPQTLGGCTYTCSSARSCIGATTTWDGFTWDNGLPKLTNKAIISGNYSTSVASFKCCNLTVNSGITLTVENNTYIEVENDVIINGNLTVENRGNFVQNDQLGIFIVNPPGTAILNKESAVKSKWYHYTYWSSPVEETSIDQVFANVDDDRRFYFEAYNFIDNNGDDTDDNGDDWQLAKGSDIMLPGTGYACTSSRSNTFPATDKISFKGSFNTGDVTTAIAVNPQNSGYAWNLIGNPYPSAIDFVAFQQANATVIDGAAYFWSQATEHHESHVGNQQSNFHQNDYATYTIGSGGAAGASKKTPGKYISTGQSFFVPGLKNGTVKFTNAMRMADNTSNSHFFKTGNHSKAPEVTANKLWLNLTSDTGIFSQILVAYADGATNKNDGLAYDAKRLINENYTAILYSTIAQDMNKYVVQGKHVKSINEDEIIKLGFSTNLEASMNYELTIDHVEGDFLTSHTVYLVDHLLNISHKLKEPNSLNGAAYTFTSEIGEFNNRFEVVFKNHSLTVNKNTANHNFVKITALENNHIQFNISKKLKIKTITIYDIYGRTLYQLQGKHNIETYHLPQISPVFIAKVALSNHTTITKKVIKN</sequence>
<dbReference type="AlphaFoldDB" id="A0A2I7SHN0"/>
<dbReference type="KEGG" id="taj:C1A40_07880"/>
<gene>
    <name evidence="1" type="ORF">C1A40_07880</name>
</gene>
<evidence type="ECO:0000313" key="2">
    <source>
        <dbReference type="Proteomes" id="UP000236592"/>
    </source>
</evidence>
<keyword evidence="2" id="KW-1185">Reference proteome</keyword>